<dbReference type="EMBL" id="CM046392">
    <property type="protein sequence ID" value="KAI8555658.1"/>
    <property type="molecule type" value="Genomic_DNA"/>
</dbReference>
<dbReference type="Proteomes" id="UP001062846">
    <property type="component" value="Chromosome 5"/>
</dbReference>
<evidence type="ECO:0000313" key="1">
    <source>
        <dbReference type="EMBL" id="KAI8555658.1"/>
    </source>
</evidence>
<comment type="caution">
    <text evidence="1">The sequence shown here is derived from an EMBL/GenBank/DDBJ whole genome shotgun (WGS) entry which is preliminary data.</text>
</comment>
<sequence>MNEEEADTEIESEEMGKEVVSKPNPIFEPPPPGSSQNSSMNDEDDDINYDVTMPMIDELVLLFGTALWNCLVVFFQFWRLLVCSFGG</sequence>
<gene>
    <name evidence="1" type="ORF">RHMOL_Rhmol05G0190600</name>
</gene>
<accession>A0ACC0NSU1</accession>
<proteinExistence type="predicted"/>
<name>A0ACC0NSU1_RHOML</name>
<keyword evidence="2" id="KW-1185">Reference proteome</keyword>
<evidence type="ECO:0000313" key="2">
    <source>
        <dbReference type="Proteomes" id="UP001062846"/>
    </source>
</evidence>
<organism evidence="1 2">
    <name type="scientific">Rhododendron molle</name>
    <name type="common">Chinese azalea</name>
    <name type="synonym">Azalea mollis</name>
    <dbReference type="NCBI Taxonomy" id="49168"/>
    <lineage>
        <taxon>Eukaryota</taxon>
        <taxon>Viridiplantae</taxon>
        <taxon>Streptophyta</taxon>
        <taxon>Embryophyta</taxon>
        <taxon>Tracheophyta</taxon>
        <taxon>Spermatophyta</taxon>
        <taxon>Magnoliopsida</taxon>
        <taxon>eudicotyledons</taxon>
        <taxon>Gunneridae</taxon>
        <taxon>Pentapetalae</taxon>
        <taxon>asterids</taxon>
        <taxon>Ericales</taxon>
        <taxon>Ericaceae</taxon>
        <taxon>Ericoideae</taxon>
        <taxon>Rhodoreae</taxon>
        <taxon>Rhododendron</taxon>
    </lineage>
</organism>
<protein>
    <submittedName>
        <fullName evidence="1">Uncharacterized protein</fullName>
    </submittedName>
</protein>
<reference evidence="1" key="1">
    <citation type="submission" date="2022-02" db="EMBL/GenBank/DDBJ databases">
        <title>Plant Genome Project.</title>
        <authorList>
            <person name="Zhang R.-G."/>
        </authorList>
    </citation>
    <scope>NUCLEOTIDE SEQUENCE</scope>
    <source>
        <strain evidence="1">AT1</strain>
    </source>
</reference>